<gene>
    <name evidence="10" type="ORF">ACJEBI_13365</name>
</gene>
<feature type="transmembrane region" description="Helical" evidence="9">
    <location>
        <begin position="118"/>
        <end position="143"/>
    </location>
</feature>
<sequence>MIAFILLCVLFIVMGILLSKRVSNGTEFLVAGRGLPSIALAFTIAATHFGGGALIGGIENGAQFGVWAGTYVIISFGIACFVNAYIAPKFRRVANNLTPPDFIESRFGHSKFLRGYHVAVYIFGTIAIMAAQFSAFGGIATAFGINRNVAVILGAIVVVLYTVMAGMWGVAATDFVQLLICLIFLPIVAVVGMGIMTTETGVTVGNLLSTPFFEQNGSVGNFLYSLIPTIVGSAFAYEFYLRYQSSKDEKDARNSSIVAGILLLALAIPVGIIGAMGHKLYPNIPGTEVLSYVVSQTIPAWAGYLFLAAVLAAIMSTASAMMNSLSGMVARDIYHKLFNHEMEFDSLPYTLRLSKISTVIGGLAAMLVALKFTSVIGLLFWTSPLQSGVIFAPMIFGLFWKKSSKTGAYAAIIVGAVVALIDMLGIYALPERMLVTMAASSLALIIGSLVKPDVDQNHSLKTGGQGQSLT</sequence>
<dbReference type="EMBL" id="JBJHQH010000009">
    <property type="protein sequence ID" value="MFK9092472.1"/>
    <property type="molecule type" value="Genomic_DNA"/>
</dbReference>
<dbReference type="Proteomes" id="UP001623041">
    <property type="component" value="Unassembled WGS sequence"/>
</dbReference>
<evidence type="ECO:0000256" key="2">
    <source>
        <dbReference type="ARBA" id="ARBA00006434"/>
    </source>
</evidence>
<keyword evidence="4" id="KW-1003">Cell membrane</keyword>
<feature type="transmembrane region" description="Helical" evidence="9">
    <location>
        <begin position="218"/>
        <end position="237"/>
    </location>
</feature>
<dbReference type="RefSeq" id="WP_406581053.1">
    <property type="nucleotide sequence ID" value="NZ_JBJHQH010000009.1"/>
</dbReference>
<protein>
    <submittedName>
        <fullName evidence="10">Sodium:solute symporter</fullName>
    </submittedName>
</protein>
<dbReference type="CDD" id="cd10322">
    <property type="entry name" value="SLC5sbd"/>
    <property type="match status" value="1"/>
</dbReference>
<comment type="similarity">
    <text evidence="2 8">Belongs to the sodium:solute symporter (SSF) (TC 2.A.21) family.</text>
</comment>
<feature type="transmembrane region" description="Helical" evidence="9">
    <location>
        <begin position="149"/>
        <end position="171"/>
    </location>
</feature>
<comment type="caution">
    <text evidence="10">The sequence shown here is derived from an EMBL/GenBank/DDBJ whole genome shotgun (WGS) entry which is preliminary data.</text>
</comment>
<accession>A0ABW8RIN6</accession>
<feature type="transmembrane region" description="Helical" evidence="9">
    <location>
        <begin position="178"/>
        <end position="198"/>
    </location>
</feature>
<evidence type="ECO:0000256" key="8">
    <source>
        <dbReference type="RuleBase" id="RU362091"/>
    </source>
</evidence>
<keyword evidence="11" id="KW-1185">Reference proteome</keyword>
<evidence type="ECO:0000256" key="4">
    <source>
        <dbReference type="ARBA" id="ARBA00022475"/>
    </source>
</evidence>
<keyword evidence="5 9" id="KW-0812">Transmembrane</keyword>
<dbReference type="PROSITE" id="PS50283">
    <property type="entry name" value="NA_SOLUT_SYMP_3"/>
    <property type="match status" value="1"/>
</dbReference>
<comment type="subcellular location">
    <subcellularLocation>
        <location evidence="1">Membrane</location>
        <topology evidence="1">Multi-pass membrane protein</topology>
    </subcellularLocation>
</comment>
<evidence type="ECO:0000313" key="11">
    <source>
        <dbReference type="Proteomes" id="UP001623041"/>
    </source>
</evidence>
<dbReference type="InterPro" id="IPR018212">
    <property type="entry name" value="Na/solute_symporter_CS"/>
</dbReference>
<keyword evidence="6 9" id="KW-1133">Transmembrane helix</keyword>
<feature type="transmembrane region" description="Helical" evidence="9">
    <location>
        <begin position="351"/>
        <end position="372"/>
    </location>
</feature>
<keyword evidence="3" id="KW-0813">Transport</keyword>
<feature type="transmembrane region" description="Helical" evidence="9">
    <location>
        <begin position="64"/>
        <end position="86"/>
    </location>
</feature>
<evidence type="ECO:0000256" key="1">
    <source>
        <dbReference type="ARBA" id="ARBA00004141"/>
    </source>
</evidence>
<dbReference type="PROSITE" id="PS00457">
    <property type="entry name" value="NA_SOLUT_SYMP_2"/>
    <property type="match status" value="1"/>
</dbReference>
<feature type="transmembrane region" description="Helical" evidence="9">
    <location>
        <begin position="257"/>
        <end position="281"/>
    </location>
</feature>
<name>A0ABW8RIN6_9BACI</name>
<dbReference type="Gene3D" id="1.20.1730.10">
    <property type="entry name" value="Sodium/glucose cotransporter"/>
    <property type="match status" value="1"/>
</dbReference>
<feature type="transmembrane region" description="Helical" evidence="9">
    <location>
        <begin position="407"/>
        <end position="427"/>
    </location>
</feature>
<evidence type="ECO:0000313" key="10">
    <source>
        <dbReference type="EMBL" id="MFK9092472.1"/>
    </source>
</evidence>
<dbReference type="InterPro" id="IPR050277">
    <property type="entry name" value="Sodium:Solute_Symporter"/>
</dbReference>
<organism evidence="10 11">
    <name type="scientific">Bacillus salipaludis</name>
    <dbReference type="NCBI Taxonomy" id="2547811"/>
    <lineage>
        <taxon>Bacteria</taxon>
        <taxon>Bacillati</taxon>
        <taxon>Bacillota</taxon>
        <taxon>Bacilli</taxon>
        <taxon>Bacillales</taxon>
        <taxon>Bacillaceae</taxon>
        <taxon>Bacillus</taxon>
    </lineage>
</organism>
<dbReference type="InterPro" id="IPR001734">
    <property type="entry name" value="Na/solute_symporter"/>
</dbReference>
<evidence type="ECO:0000256" key="6">
    <source>
        <dbReference type="ARBA" id="ARBA00022989"/>
    </source>
</evidence>
<dbReference type="InterPro" id="IPR038377">
    <property type="entry name" value="Na/Glc_symporter_sf"/>
</dbReference>
<keyword evidence="7 9" id="KW-0472">Membrane</keyword>
<proteinExistence type="inferred from homology"/>
<evidence type="ECO:0000256" key="7">
    <source>
        <dbReference type="ARBA" id="ARBA00023136"/>
    </source>
</evidence>
<dbReference type="Pfam" id="PF00474">
    <property type="entry name" value="SSF"/>
    <property type="match status" value="1"/>
</dbReference>
<evidence type="ECO:0000256" key="9">
    <source>
        <dbReference type="SAM" id="Phobius"/>
    </source>
</evidence>
<evidence type="ECO:0000256" key="5">
    <source>
        <dbReference type="ARBA" id="ARBA00022692"/>
    </source>
</evidence>
<feature type="transmembrane region" description="Helical" evidence="9">
    <location>
        <begin position="301"/>
        <end position="330"/>
    </location>
</feature>
<evidence type="ECO:0000256" key="3">
    <source>
        <dbReference type="ARBA" id="ARBA00022448"/>
    </source>
</evidence>
<dbReference type="PANTHER" id="PTHR48086:SF7">
    <property type="entry name" value="SODIUM-SOLUTE SYMPORTER-RELATED"/>
    <property type="match status" value="1"/>
</dbReference>
<reference evidence="10 11" key="1">
    <citation type="submission" date="2024-11" db="EMBL/GenBank/DDBJ databases">
        <authorList>
            <person name="Lucas J.A."/>
        </authorList>
    </citation>
    <scope>NUCLEOTIDE SEQUENCE [LARGE SCALE GENOMIC DNA]</scope>
    <source>
        <strain evidence="10 11">Z 5.4</strain>
    </source>
</reference>
<dbReference type="PANTHER" id="PTHR48086">
    <property type="entry name" value="SODIUM/PROLINE SYMPORTER-RELATED"/>
    <property type="match status" value="1"/>
</dbReference>